<sequence>MPHRPPRRCPRRSRFRPCPGAASEVAANFQSLTPSLVTTGVAPSEKERRHRLSLSLYAHGSAPPASSALRRAAVPTANSFWLVADFGYGLMESAGACSNLSFVLHYKKMKELLAGNGLPRHGSLLLARRPVGDKVVCGAVWLGEKNRFKTSSS</sequence>
<keyword evidence="2" id="KW-1185">Reference proteome</keyword>
<comment type="caution">
    <text evidence="1">The sequence shown here is derived from an EMBL/GenBank/DDBJ whole genome shotgun (WGS) entry which is preliminary data.</text>
</comment>
<reference evidence="1" key="2">
    <citation type="submission" date="2020-08" db="EMBL/GenBank/DDBJ databases">
        <title>Plant Genome Project.</title>
        <authorList>
            <person name="Zhang R.-G."/>
        </authorList>
    </citation>
    <scope>NUCLEOTIDE SEQUENCE</scope>
    <source>
        <strain evidence="1">Huo1</strain>
        <tissue evidence="1">Leaf</tissue>
    </source>
</reference>
<protein>
    <submittedName>
        <fullName evidence="1">Uncharacterized protein</fullName>
    </submittedName>
</protein>
<dbReference type="EMBL" id="PNBA02000004">
    <property type="protein sequence ID" value="KAG6427823.1"/>
    <property type="molecule type" value="Genomic_DNA"/>
</dbReference>
<gene>
    <name evidence="1" type="ORF">SASPL_112070</name>
</gene>
<dbReference type="AlphaFoldDB" id="A0A8X8Y8E9"/>
<evidence type="ECO:0000313" key="2">
    <source>
        <dbReference type="Proteomes" id="UP000298416"/>
    </source>
</evidence>
<reference evidence="1" key="1">
    <citation type="submission" date="2018-01" db="EMBL/GenBank/DDBJ databases">
        <authorList>
            <person name="Mao J.F."/>
        </authorList>
    </citation>
    <scope>NUCLEOTIDE SEQUENCE</scope>
    <source>
        <strain evidence="1">Huo1</strain>
        <tissue evidence="1">Leaf</tissue>
    </source>
</reference>
<proteinExistence type="predicted"/>
<name>A0A8X8Y8E9_SALSN</name>
<dbReference type="Proteomes" id="UP000298416">
    <property type="component" value="Unassembled WGS sequence"/>
</dbReference>
<accession>A0A8X8Y8E9</accession>
<evidence type="ECO:0000313" key="1">
    <source>
        <dbReference type="EMBL" id="KAG6427823.1"/>
    </source>
</evidence>
<organism evidence="1">
    <name type="scientific">Salvia splendens</name>
    <name type="common">Scarlet sage</name>
    <dbReference type="NCBI Taxonomy" id="180675"/>
    <lineage>
        <taxon>Eukaryota</taxon>
        <taxon>Viridiplantae</taxon>
        <taxon>Streptophyta</taxon>
        <taxon>Embryophyta</taxon>
        <taxon>Tracheophyta</taxon>
        <taxon>Spermatophyta</taxon>
        <taxon>Magnoliopsida</taxon>
        <taxon>eudicotyledons</taxon>
        <taxon>Gunneridae</taxon>
        <taxon>Pentapetalae</taxon>
        <taxon>asterids</taxon>
        <taxon>lamiids</taxon>
        <taxon>Lamiales</taxon>
        <taxon>Lamiaceae</taxon>
        <taxon>Nepetoideae</taxon>
        <taxon>Mentheae</taxon>
        <taxon>Salviinae</taxon>
        <taxon>Salvia</taxon>
        <taxon>Salvia subgen. Calosphace</taxon>
        <taxon>core Calosphace</taxon>
    </lineage>
</organism>